<keyword evidence="3" id="KW-0238">DNA-binding</keyword>
<evidence type="ECO:0000313" key="7">
    <source>
        <dbReference type="Proteomes" id="UP000199286"/>
    </source>
</evidence>
<comment type="similarity">
    <text evidence="1">Belongs to the LysR transcriptional regulatory family.</text>
</comment>
<dbReference type="PANTHER" id="PTHR30126:SF40">
    <property type="entry name" value="HTH-TYPE TRANSCRIPTIONAL REGULATOR GLTR"/>
    <property type="match status" value="1"/>
</dbReference>
<dbReference type="SUPFAM" id="SSF46785">
    <property type="entry name" value="Winged helix' DNA-binding domain"/>
    <property type="match status" value="1"/>
</dbReference>
<dbReference type="Pfam" id="PF03466">
    <property type="entry name" value="LysR_substrate"/>
    <property type="match status" value="1"/>
</dbReference>
<dbReference type="InterPro" id="IPR036390">
    <property type="entry name" value="WH_DNA-bd_sf"/>
</dbReference>
<dbReference type="PANTHER" id="PTHR30126">
    <property type="entry name" value="HTH-TYPE TRANSCRIPTIONAL REGULATOR"/>
    <property type="match status" value="1"/>
</dbReference>
<dbReference type="RefSeq" id="WP_143042301.1">
    <property type="nucleotide sequence ID" value="NZ_FNPF01000015.1"/>
</dbReference>
<evidence type="ECO:0000256" key="3">
    <source>
        <dbReference type="ARBA" id="ARBA00023125"/>
    </source>
</evidence>
<evidence type="ECO:0000256" key="1">
    <source>
        <dbReference type="ARBA" id="ARBA00009437"/>
    </source>
</evidence>
<dbReference type="EMBL" id="FNPF01000015">
    <property type="protein sequence ID" value="SDY70087.1"/>
    <property type="molecule type" value="Genomic_DNA"/>
</dbReference>
<dbReference type="InterPro" id="IPR000847">
    <property type="entry name" value="LysR_HTH_N"/>
</dbReference>
<dbReference type="AlphaFoldDB" id="A0A1H3LZY5"/>
<gene>
    <name evidence="6" type="ORF">SAMN05444340_11533</name>
</gene>
<dbReference type="OrthoDB" id="9791253at2"/>
<evidence type="ECO:0000256" key="4">
    <source>
        <dbReference type="ARBA" id="ARBA00023163"/>
    </source>
</evidence>
<evidence type="ECO:0000259" key="5">
    <source>
        <dbReference type="PROSITE" id="PS50931"/>
    </source>
</evidence>
<dbReference type="Gene3D" id="3.40.190.10">
    <property type="entry name" value="Periplasmic binding protein-like II"/>
    <property type="match status" value="2"/>
</dbReference>
<dbReference type="GO" id="GO:0003700">
    <property type="term" value="F:DNA-binding transcription factor activity"/>
    <property type="evidence" value="ECO:0007669"/>
    <property type="project" value="InterPro"/>
</dbReference>
<dbReference type="PROSITE" id="PS50931">
    <property type="entry name" value="HTH_LYSR"/>
    <property type="match status" value="1"/>
</dbReference>
<keyword evidence="7" id="KW-1185">Reference proteome</keyword>
<accession>A0A1H3LZY5</accession>
<evidence type="ECO:0000256" key="2">
    <source>
        <dbReference type="ARBA" id="ARBA00023015"/>
    </source>
</evidence>
<keyword evidence="2" id="KW-0805">Transcription regulation</keyword>
<evidence type="ECO:0000313" key="6">
    <source>
        <dbReference type="EMBL" id="SDY70087.1"/>
    </source>
</evidence>
<sequence length="298" mass="33193">MRITLGQLEAFVAVVEAGSFEEAARALNLTQSTVSKRISDLEAASRISLFDRSKRRASLTERGERYFERAKDLLSRAADLTKDGDLSDQKRTVRAGVTELSSLTWLPKFLEQSVPLRPELEYEITIGLSRDLMQMVEDGELDIVVIPEMHFPGTVSFRKVAELEVALFSKPGMISGQRPIAIADLKDYNIIMQGSRSGFSARLASWLHKHNVTRRPTVQIDSQHATLGLVIAGKGLCIAAKSYLSTLTESGRVEVIPTKPELPTVTYYAVYRQSARDGFFETLSDQIADHVDFTSSFF</sequence>
<dbReference type="CDD" id="cd05466">
    <property type="entry name" value="PBP2_LTTR_substrate"/>
    <property type="match status" value="1"/>
</dbReference>
<dbReference type="Gene3D" id="1.10.10.10">
    <property type="entry name" value="Winged helix-like DNA-binding domain superfamily/Winged helix DNA-binding domain"/>
    <property type="match status" value="1"/>
</dbReference>
<dbReference type="Proteomes" id="UP000199286">
    <property type="component" value="Unassembled WGS sequence"/>
</dbReference>
<name>A0A1H3LZY5_9RHOB</name>
<organism evidence="6 7">
    <name type="scientific">Citreimonas salinaria</name>
    <dbReference type="NCBI Taxonomy" id="321339"/>
    <lineage>
        <taxon>Bacteria</taxon>
        <taxon>Pseudomonadati</taxon>
        <taxon>Pseudomonadota</taxon>
        <taxon>Alphaproteobacteria</taxon>
        <taxon>Rhodobacterales</taxon>
        <taxon>Roseobacteraceae</taxon>
        <taxon>Citreimonas</taxon>
    </lineage>
</organism>
<dbReference type="SUPFAM" id="SSF53850">
    <property type="entry name" value="Periplasmic binding protein-like II"/>
    <property type="match status" value="1"/>
</dbReference>
<protein>
    <submittedName>
        <fullName evidence="6">Transcriptional regulator, LysR family</fullName>
    </submittedName>
</protein>
<dbReference type="STRING" id="321339.SAMN05444340_11533"/>
<keyword evidence="4" id="KW-0804">Transcription</keyword>
<reference evidence="6 7" key="1">
    <citation type="submission" date="2016-10" db="EMBL/GenBank/DDBJ databases">
        <authorList>
            <person name="de Groot N.N."/>
        </authorList>
    </citation>
    <scope>NUCLEOTIDE SEQUENCE [LARGE SCALE GENOMIC DNA]</scope>
    <source>
        <strain evidence="6 7">DSM 26880</strain>
    </source>
</reference>
<proteinExistence type="inferred from homology"/>
<dbReference type="GO" id="GO:0000976">
    <property type="term" value="F:transcription cis-regulatory region binding"/>
    <property type="evidence" value="ECO:0007669"/>
    <property type="project" value="TreeGrafter"/>
</dbReference>
<dbReference type="FunFam" id="1.10.10.10:FF:000001">
    <property type="entry name" value="LysR family transcriptional regulator"/>
    <property type="match status" value="1"/>
</dbReference>
<dbReference type="InterPro" id="IPR036388">
    <property type="entry name" value="WH-like_DNA-bd_sf"/>
</dbReference>
<dbReference type="Pfam" id="PF00126">
    <property type="entry name" value="HTH_1"/>
    <property type="match status" value="1"/>
</dbReference>
<feature type="domain" description="HTH lysR-type" evidence="5">
    <location>
        <begin position="3"/>
        <end position="60"/>
    </location>
</feature>
<dbReference type="PRINTS" id="PR00039">
    <property type="entry name" value="HTHLYSR"/>
</dbReference>
<dbReference type="InterPro" id="IPR005119">
    <property type="entry name" value="LysR_subst-bd"/>
</dbReference>